<evidence type="ECO:0000313" key="2">
    <source>
        <dbReference type="Proteomes" id="UP000226431"/>
    </source>
</evidence>
<keyword evidence="2" id="KW-1185">Reference proteome</keyword>
<organism evidence="1 2">
    <name type="scientific">Ophiocordyceps camponoti-rufipedis</name>
    <dbReference type="NCBI Taxonomy" id="2004952"/>
    <lineage>
        <taxon>Eukaryota</taxon>
        <taxon>Fungi</taxon>
        <taxon>Dikarya</taxon>
        <taxon>Ascomycota</taxon>
        <taxon>Pezizomycotina</taxon>
        <taxon>Sordariomycetes</taxon>
        <taxon>Hypocreomycetidae</taxon>
        <taxon>Hypocreales</taxon>
        <taxon>Ophiocordycipitaceae</taxon>
        <taxon>Ophiocordyceps</taxon>
    </lineage>
</organism>
<reference evidence="1 2" key="1">
    <citation type="submission" date="2017-06" db="EMBL/GenBank/DDBJ databases">
        <title>Ant-infecting Ophiocordyceps genomes reveal a high diversity of potential behavioral manipulation genes and a possible major role for enterotoxins.</title>
        <authorList>
            <person name="De Bekker C."/>
            <person name="Evans H.C."/>
            <person name="Brachmann A."/>
            <person name="Hughes D.P."/>
        </authorList>
    </citation>
    <scope>NUCLEOTIDE SEQUENCE [LARGE SCALE GENOMIC DNA]</scope>
    <source>
        <strain evidence="1 2">Map16</strain>
    </source>
</reference>
<sequence length="349" mass="38976">MPKEECRAVSQLDSASERAESTIYCRVMVLERHRALLERLDFSMSIIISGYDVKTGNCLVSTNLSIYILDVAIGEIKGDTIRRKIWEKGNICRRTVQMRLSQELRGPERRRAGNAGSLVQIATTTTPVATHRRDSDPWIGFIIEFPCGPVDTLENSGYGVIHAYNATLGSVLPSTTRQVIVKLPRHGYDFVVDPVSGAVREQLPEGANIRSMVEVKLHQGASVKVEGFGMPFSSPFNPCEAWVNSQSPIARDQTLLDMQSMDSHRLPPAFVLPYGDNFDLTKEDFANVINGNRGRQFTAKYTFETEEANLSALVHSDEFNHWKLDNARAAFLEEAEAMHRADLCSIRGN</sequence>
<evidence type="ECO:0000313" key="1">
    <source>
        <dbReference type="EMBL" id="PHH81083.1"/>
    </source>
</evidence>
<protein>
    <submittedName>
        <fullName evidence="1">Uncharacterized protein</fullName>
    </submittedName>
</protein>
<dbReference type="EMBL" id="NJES01000003">
    <property type="protein sequence ID" value="PHH81083.1"/>
    <property type="molecule type" value="Genomic_DNA"/>
</dbReference>
<comment type="caution">
    <text evidence="1">The sequence shown here is derived from an EMBL/GenBank/DDBJ whole genome shotgun (WGS) entry which is preliminary data.</text>
</comment>
<dbReference type="OrthoDB" id="6513042at2759"/>
<dbReference type="AlphaFoldDB" id="A0A2C5ZML6"/>
<name>A0A2C5ZML6_9HYPO</name>
<gene>
    <name evidence="1" type="ORF">CDD80_3365</name>
</gene>
<accession>A0A2C5ZML6</accession>
<dbReference type="Proteomes" id="UP000226431">
    <property type="component" value="Unassembled WGS sequence"/>
</dbReference>
<dbReference type="STRING" id="2004952.A0A2C5ZML6"/>
<proteinExistence type="predicted"/>